<gene>
    <name evidence="2" type="ORF">QRD39_06950</name>
</gene>
<feature type="transmembrane region" description="Helical" evidence="1">
    <location>
        <begin position="82"/>
        <end position="108"/>
    </location>
</feature>
<keyword evidence="1" id="KW-1133">Transmembrane helix</keyword>
<evidence type="ECO:0000313" key="3">
    <source>
        <dbReference type="Proteomes" id="UP001529255"/>
    </source>
</evidence>
<feature type="transmembrane region" description="Helical" evidence="1">
    <location>
        <begin position="12"/>
        <end position="30"/>
    </location>
</feature>
<protein>
    <submittedName>
        <fullName evidence="2">Uncharacterized protein</fullName>
    </submittedName>
</protein>
<proteinExistence type="predicted"/>
<dbReference type="EMBL" id="JASUZV010000009">
    <property type="protein sequence ID" value="MDL5043845.1"/>
    <property type="molecule type" value="Genomic_DNA"/>
</dbReference>
<comment type="caution">
    <text evidence="2">The sequence shown here is derived from an EMBL/GenBank/DDBJ whole genome shotgun (WGS) entry which is preliminary data.</text>
</comment>
<sequence>MKQIFKSRERLWVSLFIIGFAILLVTPQLFTRKVILGSDSIFHYNRFYEAAMQLKNGNFSYFLSLYGFQQSGRIVNALYGPFFAYLQGGLILISGTWFRYQIVSRVLLHILAESSMYALLKQCKVKTSIALSLGLLYATTFSIQYWTMRQGFSSWGAALLPYCFIPAIHYVFYQRVDQVRLALSMALIFQIHVLSALMLAMMYLPFYLYTFVKATTSKKRKLF</sequence>
<organism evidence="2 3">
    <name type="scientific">Streptococcus raffinosi</name>
    <dbReference type="NCBI Taxonomy" id="3053355"/>
    <lineage>
        <taxon>Bacteria</taxon>
        <taxon>Bacillati</taxon>
        <taxon>Bacillota</taxon>
        <taxon>Bacilli</taxon>
        <taxon>Lactobacillales</taxon>
        <taxon>Streptococcaceae</taxon>
        <taxon>Streptococcus</taxon>
    </lineage>
</organism>
<evidence type="ECO:0000313" key="2">
    <source>
        <dbReference type="EMBL" id="MDL5043845.1"/>
    </source>
</evidence>
<dbReference type="Proteomes" id="UP001529255">
    <property type="component" value="Unassembled WGS sequence"/>
</dbReference>
<name>A0ABT7LTA8_9STRE</name>
<feature type="transmembrane region" description="Helical" evidence="1">
    <location>
        <begin position="185"/>
        <end position="209"/>
    </location>
</feature>
<feature type="transmembrane region" description="Helical" evidence="1">
    <location>
        <begin position="152"/>
        <end position="173"/>
    </location>
</feature>
<accession>A0ABT7LTA8</accession>
<evidence type="ECO:0000256" key="1">
    <source>
        <dbReference type="SAM" id="Phobius"/>
    </source>
</evidence>
<keyword evidence="1" id="KW-0812">Transmembrane</keyword>
<reference evidence="2 3" key="1">
    <citation type="submission" date="2023-06" db="EMBL/GenBank/DDBJ databases">
        <title>A potential novel species of Streptococcus isolated from human milk sample.</title>
        <authorList>
            <person name="Nguyen H.V."/>
            <person name="Trinh A.T.V."/>
            <person name="Hoang A.T.L."/>
            <person name="Bui L.N.H."/>
            <person name="Tran Q.T.L."/>
            <person name="Trinh T."/>
        </authorList>
    </citation>
    <scope>NUCLEOTIDE SEQUENCE [LARGE SCALE GENOMIC DNA]</scope>
    <source>
        <strain evidence="2 3">VTCC 12812</strain>
    </source>
</reference>
<keyword evidence="3" id="KW-1185">Reference proteome</keyword>
<keyword evidence="1" id="KW-0472">Membrane</keyword>